<evidence type="ECO:0000256" key="1">
    <source>
        <dbReference type="ARBA" id="ARBA00004141"/>
    </source>
</evidence>
<reference evidence="9" key="2">
    <citation type="submission" date="2025-09" db="UniProtKB">
        <authorList>
            <consortium name="Ensembl"/>
        </authorList>
    </citation>
    <scope>IDENTIFICATION</scope>
</reference>
<proteinExistence type="inferred from homology"/>
<dbReference type="PANTHER" id="PTHR46916:SF2">
    <property type="entry name" value="TRANSMEMBRANE PROTEIN 205"/>
    <property type="match status" value="1"/>
</dbReference>
<sequence>MEEGGNPGGLIKVVHLLVLSGAWGMQMWVTFASGRDPLPDHHGYPGWESNGRGTWKCPNRCVVPHLTGFLLFRNLPRHTFGLVQSKLFPFYFYISMGCAFINLCILAPQRAWAQLTFWEASQMQVRPDRCFKNNLETEEDSGSACSC</sequence>
<keyword evidence="5 7" id="KW-1133">Transmembrane helix</keyword>
<evidence type="ECO:0000256" key="5">
    <source>
        <dbReference type="ARBA" id="ARBA00022989"/>
    </source>
</evidence>
<comment type="subcellular location">
    <subcellularLocation>
        <location evidence="1">Membrane</location>
        <topology evidence="1">Multi-pass membrane protein</topology>
    </subcellularLocation>
</comment>
<evidence type="ECO:0000256" key="3">
    <source>
        <dbReference type="ARBA" id="ARBA00015041"/>
    </source>
</evidence>
<evidence type="ECO:0000256" key="4">
    <source>
        <dbReference type="ARBA" id="ARBA00022692"/>
    </source>
</evidence>
<keyword evidence="10" id="KW-1185">Reference proteome</keyword>
<keyword evidence="4 7" id="KW-0812">Transmembrane</keyword>
<dbReference type="GeneTree" id="ENSGT00390000016298"/>
<keyword evidence="6 7" id="KW-0472">Membrane</keyword>
<evidence type="ECO:0000313" key="10">
    <source>
        <dbReference type="Proteomes" id="UP000694564"/>
    </source>
</evidence>
<protein>
    <recommendedName>
        <fullName evidence="3">Transmembrane protein 205</fullName>
    </recommendedName>
</protein>
<reference evidence="9" key="1">
    <citation type="submission" date="2025-08" db="UniProtKB">
        <authorList>
            <consortium name="Ensembl"/>
        </authorList>
    </citation>
    <scope>IDENTIFICATION</scope>
</reference>
<dbReference type="AlphaFoldDB" id="A0A8D2DYL0"/>
<dbReference type="GO" id="GO:0016020">
    <property type="term" value="C:membrane"/>
    <property type="evidence" value="ECO:0007669"/>
    <property type="project" value="UniProtKB-SubCell"/>
</dbReference>
<feature type="domain" description="TMEM205-like" evidence="8">
    <location>
        <begin position="17"/>
        <end position="120"/>
    </location>
</feature>
<organism evidence="9 10">
    <name type="scientific">Sciurus vulgaris</name>
    <name type="common">Eurasian red squirrel</name>
    <dbReference type="NCBI Taxonomy" id="55149"/>
    <lineage>
        <taxon>Eukaryota</taxon>
        <taxon>Metazoa</taxon>
        <taxon>Chordata</taxon>
        <taxon>Craniata</taxon>
        <taxon>Vertebrata</taxon>
        <taxon>Euteleostomi</taxon>
        <taxon>Mammalia</taxon>
        <taxon>Eutheria</taxon>
        <taxon>Euarchontoglires</taxon>
        <taxon>Glires</taxon>
        <taxon>Rodentia</taxon>
        <taxon>Sciuromorpha</taxon>
        <taxon>Sciuridae</taxon>
        <taxon>Sciurinae</taxon>
        <taxon>Sciurini</taxon>
        <taxon>Sciurus</taxon>
    </lineage>
</organism>
<gene>
    <name evidence="9" type="primary">TMEM205</name>
</gene>
<comment type="similarity">
    <text evidence="2">Belongs to the TMEM205 family.</text>
</comment>
<dbReference type="Proteomes" id="UP000694564">
    <property type="component" value="Chromosome 16"/>
</dbReference>
<evidence type="ECO:0000256" key="7">
    <source>
        <dbReference type="SAM" id="Phobius"/>
    </source>
</evidence>
<dbReference type="Pfam" id="PF13664">
    <property type="entry name" value="DUF4149"/>
    <property type="match status" value="1"/>
</dbReference>
<evidence type="ECO:0000313" key="9">
    <source>
        <dbReference type="Ensembl" id="ENSSVLP00005030839.1"/>
    </source>
</evidence>
<dbReference type="InterPro" id="IPR042623">
    <property type="entry name" value="TMEM205"/>
</dbReference>
<dbReference type="Ensembl" id="ENSSVLT00005034257.1">
    <property type="protein sequence ID" value="ENSSVLP00005030839.1"/>
    <property type="gene ID" value="ENSSVLG00005024312.1"/>
</dbReference>
<evidence type="ECO:0000256" key="6">
    <source>
        <dbReference type="ARBA" id="ARBA00023136"/>
    </source>
</evidence>
<name>A0A8D2DYL0_SCIVU</name>
<feature type="transmembrane region" description="Helical" evidence="7">
    <location>
        <begin position="9"/>
        <end position="29"/>
    </location>
</feature>
<evidence type="ECO:0000256" key="2">
    <source>
        <dbReference type="ARBA" id="ARBA00011001"/>
    </source>
</evidence>
<feature type="transmembrane region" description="Helical" evidence="7">
    <location>
        <begin position="90"/>
        <end position="108"/>
    </location>
</feature>
<evidence type="ECO:0000259" key="8">
    <source>
        <dbReference type="Pfam" id="PF13664"/>
    </source>
</evidence>
<dbReference type="OrthoDB" id="1641132at2759"/>
<dbReference type="InterPro" id="IPR025423">
    <property type="entry name" value="TMEM205-like"/>
</dbReference>
<accession>A0A8D2DYL0</accession>
<dbReference type="PANTHER" id="PTHR46916">
    <property type="entry name" value="TRANSMEMBRANE PROTEIN 205"/>
    <property type="match status" value="1"/>
</dbReference>